<dbReference type="EMBL" id="CAXAMM010020335">
    <property type="protein sequence ID" value="CAK9047728.1"/>
    <property type="molecule type" value="Genomic_DNA"/>
</dbReference>
<keyword evidence="2" id="KW-0732">Signal</keyword>
<dbReference type="Proteomes" id="UP001642464">
    <property type="component" value="Unassembled WGS sequence"/>
</dbReference>
<comment type="caution">
    <text evidence="3">The sequence shown here is derived from an EMBL/GenBank/DDBJ whole genome shotgun (WGS) entry which is preliminary data.</text>
</comment>
<protein>
    <submittedName>
        <fullName evidence="3">Uncharacterized protein</fullName>
    </submittedName>
</protein>
<gene>
    <name evidence="3" type="ORF">SCF082_LOCUS26686</name>
</gene>
<feature type="compositionally biased region" description="Polar residues" evidence="1">
    <location>
        <begin position="243"/>
        <end position="253"/>
    </location>
</feature>
<name>A0ABP0M8C5_9DINO</name>
<feature type="chain" id="PRO_5045666125" evidence="2">
    <location>
        <begin position="29"/>
        <end position="259"/>
    </location>
</feature>
<reference evidence="3 4" key="1">
    <citation type="submission" date="2024-02" db="EMBL/GenBank/DDBJ databases">
        <authorList>
            <person name="Chen Y."/>
            <person name="Shah S."/>
            <person name="Dougan E. K."/>
            <person name="Thang M."/>
            <person name="Chan C."/>
        </authorList>
    </citation>
    <scope>NUCLEOTIDE SEQUENCE [LARGE SCALE GENOMIC DNA]</scope>
</reference>
<feature type="region of interest" description="Disordered" evidence="1">
    <location>
        <begin position="240"/>
        <end position="259"/>
    </location>
</feature>
<accession>A0ABP0M8C5</accession>
<evidence type="ECO:0000256" key="2">
    <source>
        <dbReference type="SAM" id="SignalP"/>
    </source>
</evidence>
<feature type="signal peptide" evidence="2">
    <location>
        <begin position="1"/>
        <end position="28"/>
    </location>
</feature>
<keyword evidence="4" id="KW-1185">Reference proteome</keyword>
<evidence type="ECO:0000313" key="3">
    <source>
        <dbReference type="EMBL" id="CAK9047728.1"/>
    </source>
</evidence>
<organism evidence="3 4">
    <name type="scientific">Durusdinium trenchii</name>
    <dbReference type="NCBI Taxonomy" id="1381693"/>
    <lineage>
        <taxon>Eukaryota</taxon>
        <taxon>Sar</taxon>
        <taxon>Alveolata</taxon>
        <taxon>Dinophyceae</taxon>
        <taxon>Suessiales</taxon>
        <taxon>Symbiodiniaceae</taxon>
        <taxon>Durusdinium</taxon>
    </lineage>
</organism>
<evidence type="ECO:0000313" key="4">
    <source>
        <dbReference type="Proteomes" id="UP001642464"/>
    </source>
</evidence>
<evidence type="ECO:0000256" key="1">
    <source>
        <dbReference type="SAM" id="MobiDB-lite"/>
    </source>
</evidence>
<sequence length="259" mass="27587">MAQPWSRSRSRHSWTLSGSLLLLCVVSSTETPFLRPGMAKPGDGPRRTSSDTMAGHRHLATLGSRREVQAATARRFFGGESEVDRLRRENEELKKKLGRESEGGGNFIEKIGNGIKSLFGGNKEPSALADGPSFGGLGLLGSLLQPAIGMMGSLLKGSQDDIDRVLSEAQTLITRSGRVGSSVECGPIYRQSYSSMNINGRQTTQVQLQFQVQGDRTGMASCSASIGPDGVDFQDLSLDGQPVATSGPSTSGNVIDVER</sequence>
<proteinExistence type="predicted"/>